<dbReference type="HAMAP" id="MF_00131">
    <property type="entry name" value="Trp_synth_alpha"/>
    <property type="match status" value="1"/>
</dbReference>
<evidence type="ECO:0000256" key="9">
    <source>
        <dbReference type="HAMAP-Rule" id="MF_00131"/>
    </source>
</evidence>
<keyword evidence="5 9" id="KW-0822">Tryptophan biosynthesis</keyword>
<dbReference type="InterPro" id="IPR011060">
    <property type="entry name" value="RibuloseP-bd_barrel"/>
</dbReference>
<sequence length="260" mass="29202">MSNIQTAFNMRKVEGRKAFIPFITAGDPDIDSTEQFIYALEKAGSTIIEIGIPFSDPVADGSVIQRANLRAMEKGICIDKVFDMVDKVRKNTKIPLVFLMYANTIYHYGMRRFFKRCNEVGVDGIIVPDVPMEEKEEFDTFAREYEVDFISLVAPTSKERTEEICRNAHGFLYCVSSLGVTGARETIETDLKKMFESIKKYCKIPTALGFGISNKAQAALVKDYADGIIIGSEIVKIIEQYGEKSAEPLMAFAREIIEVL</sequence>
<evidence type="ECO:0000256" key="1">
    <source>
        <dbReference type="ARBA" id="ARBA00003365"/>
    </source>
</evidence>
<evidence type="ECO:0000256" key="4">
    <source>
        <dbReference type="ARBA" id="ARBA00022605"/>
    </source>
</evidence>
<accession>A0A9E2KDQ7</accession>
<keyword evidence="7 9" id="KW-0456">Lyase</keyword>
<reference evidence="11" key="2">
    <citation type="submission" date="2021-04" db="EMBL/GenBank/DDBJ databases">
        <authorList>
            <person name="Gilroy R."/>
        </authorList>
    </citation>
    <scope>NUCLEOTIDE SEQUENCE</scope>
    <source>
        <strain evidence="11">B5-657</strain>
    </source>
</reference>
<evidence type="ECO:0000256" key="5">
    <source>
        <dbReference type="ARBA" id="ARBA00022822"/>
    </source>
</evidence>
<evidence type="ECO:0000256" key="8">
    <source>
        <dbReference type="ARBA" id="ARBA00049047"/>
    </source>
</evidence>
<gene>
    <name evidence="9 11" type="primary">trpA</name>
    <name evidence="11" type="ORF">H9872_08670</name>
</gene>
<evidence type="ECO:0000256" key="7">
    <source>
        <dbReference type="ARBA" id="ARBA00023239"/>
    </source>
</evidence>
<comment type="similarity">
    <text evidence="9 10">Belongs to the TrpA family.</text>
</comment>
<dbReference type="PANTHER" id="PTHR43406">
    <property type="entry name" value="TRYPTOPHAN SYNTHASE, ALPHA CHAIN"/>
    <property type="match status" value="1"/>
</dbReference>
<evidence type="ECO:0000256" key="3">
    <source>
        <dbReference type="ARBA" id="ARBA00011270"/>
    </source>
</evidence>
<keyword evidence="6 9" id="KW-0057">Aromatic amino acid biosynthesis</keyword>
<dbReference type="EMBL" id="JAHLFQ010000202">
    <property type="protein sequence ID" value="MBU3804816.1"/>
    <property type="molecule type" value="Genomic_DNA"/>
</dbReference>
<evidence type="ECO:0000256" key="10">
    <source>
        <dbReference type="RuleBase" id="RU003662"/>
    </source>
</evidence>
<dbReference type="SUPFAM" id="SSF51366">
    <property type="entry name" value="Ribulose-phoshate binding barrel"/>
    <property type="match status" value="1"/>
</dbReference>
<dbReference type="Gene3D" id="3.20.20.70">
    <property type="entry name" value="Aldolase class I"/>
    <property type="match status" value="1"/>
</dbReference>
<comment type="pathway">
    <text evidence="2 9">Amino-acid biosynthesis; L-tryptophan biosynthesis; L-tryptophan from chorismate: step 5/5.</text>
</comment>
<protein>
    <recommendedName>
        <fullName evidence="9">Tryptophan synthase alpha chain</fullName>
        <ecNumber evidence="9">4.2.1.20</ecNumber>
    </recommendedName>
</protein>
<dbReference type="InterPro" id="IPR018204">
    <property type="entry name" value="Trp_synthase_alpha_AS"/>
</dbReference>
<dbReference type="PROSITE" id="PS00167">
    <property type="entry name" value="TRP_SYNTHASE_ALPHA"/>
    <property type="match status" value="1"/>
</dbReference>
<evidence type="ECO:0000256" key="6">
    <source>
        <dbReference type="ARBA" id="ARBA00023141"/>
    </source>
</evidence>
<dbReference type="GO" id="GO:0004834">
    <property type="term" value="F:tryptophan synthase activity"/>
    <property type="evidence" value="ECO:0007669"/>
    <property type="project" value="UniProtKB-UniRule"/>
</dbReference>
<dbReference type="PANTHER" id="PTHR43406:SF1">
    <property type="entry name" value="TRYPTOPHAN SYNTHASE ALPHA CHAIN, CHLOROPLASTIC"/>
    <property type="match status" value="1"/>
</dbReference>
<evidence type="ECO:0000256" key="2">
    <source>
        <dbReference type="ARBA" id="ARBA00004733"/>
    </source>
</evidence>
<dbReference type="FunFam" id="3.20.20.70:FF:000037">
    <property type="entry name" value="Tryptophan synthase alpha chain"/>
    <property type="match status" value="1"/>
</dbReference>
<dbReference type="GO" id="GO:0005829">
    <property type="term" value="C:cytosol"/>
    <property type="evidence" value="ECO:0007669"/>
    <property type="project" value="TreeGrafter"/>
</dbReference>
<evidence type="ECO:0000313" key="12">
    <source>
        <dbReference type="Proteomes" id="UP000824229"/>
    </source>
</evidence>
<dbReference type="InterPro" id="IPR002028">
    <property type="entry name" value="Trp_synthase_suA"/>
</dbReference>
<proteinExistence type="inferred from homology"/>
<dbReference type="CDD" id="cd04724">
    <property type="entry name" value="Tryptophan_synthase_alpha"/>
    <property type="match status" value="1"/>
</dbReference>
<reference evidence="11" key="1">
    <citation type="journal article" date="2021" name="PeerJ">
        <title>Extensive microbial diversity within the chicken gut microbiome revealed by metagenomics and culture.</title>
        <authorList>
            <person name="Gilroy R."/>
            <person name="Ravi A."/>
            <person name="Getino M."/>
            <person name="Pursley I."/>
            <person name="Horton D.L."/>
            <person name="Alikhan N.F."/>
            <person name="Baker D."/>
            <person name="Gharbi K."/>
            <person name="Hall N."/>
            <person name="Watson M."/>
            <person name="Adriaenssens E.M."/>
            <person name="Foster-Nyarko E."/>
            <person name="Jarju S."/>
            <person name="Secka A."/>
            <person name="Antonio M."/>
            <person name="Oren A."/>
            <person name="Chaudhuri R.R."/>
            <person name="La Ragione R."/>
            <person name="Hildebrand F."/>
            <person name="Pallen M.J."/>
        </authorList>
    </citation>
    <scope>NUCLEOTIDE SEQUENCE</scope>
    <source>
        <strain evidence="11">B5-657</strain>
    </source>
</reference>
<name>A0A9E2KDQ7_9FIRM</name>
<dbReference type="AlphaFoldDB" id="A0A9E2KDQ7"/>
<keyword evidence="4 9" id="KW-0028">Amino-acid biosynthesis</keyword>
<comment type="catalytic activity">
    <reaction evidence="8 9">
        <text>(1S,2R)-1-C-(indol-3-yl)glycerol 3-phosphate + L-serine = D-glyceraldehyde 3-phosphate + L-tryptophan + H2O</text>
        <dbReference type="Rhea" id="RHEA:10532"/>
        <dbReference type="ChEBI" id="CHEBI:15377"/>
        <dbReference type="ChEBI" id="CHEBI:33384"/>
        <dbReference type="ChEBI" id="CHEBI:57912"/>
        <dbReference type="ChEBI" id="CHEBI:58866"/>
        <dbReference type="ChEBI" id="CHEBI:59776"/>
        <dbReference type="EC" id="4.2.1.20"/>
    </reaction>
</comment>
<feature type="active site" description="Proton acceptor" evidence="9">
    <location>
        <position position="49"/>
    </location>
</feature>
<dbReference type="InterPro" id="IPR013785">
    <property type="entry name" value="Aldolase_TIM"/>
</dbReference>
<organism evidence="11 12">
    <name type="scientific">Candidatus Cellulosilyticum pullistercoris</name>
    <dbReference type="NCBI Taxonomy" id="2838521"/>
    <lineage>
        <taxon>Bacteria</taxon>
        <taxon>Bacillati</taxon>
        <taxon>Bacillota</taxon>
        <taxon>Clostridia</taxon>
        <taxon>Lachnospirales</taxon>
        <taxon>Cellulosilyticaceae</taxon>
        <taxon>Cellulosilyticum</taxon>
    </lineage>
</organism>
<comment type="function">
    <text evidence="1 9">The alpha subunit is responsible for the aldol cleavage of indoleglycerol phosphate to indole and glyceraldehyde 3-phosphate.</text>
</comment>
<feature type="active site" description="Proton acceptor" evidence="9">
    <location>
        <position position="60"/>
    </location>
</feature>
<comment type="caution">
    <text evidence="11">The sequence shown here is derived from an EMBL/GenBank/DDBJ whole genome shotgun (WGS) entry which is preliminary data.</text>
</comment>
<dbReference type="Pfam" id="PF00290">
    <property type="entry name" value="Trp_syntA"/>
    <property type="match status" value="1"/>
</dbReference>
<dbReference type="Proteomes" id="UP000824229">
    <property type="component" value="Unassembled WGS sequence"/>
</dbReference>
<dbReference type="NCBIfam" id="TIGR00262">
    <property type="entry name" value="trpA"/>
    <property type="match status" value="1"/>
</dbReference>
<comment type="subunit">
    <text evidence="3 9">Tetramer of two alpha and two beta chains.</text>
</comment>
<evidence type="ECO:0000313" key="11">
    <source>
        <dbReference type="EMBL" id="MBU3804816.1"/>
    </source>
</evidence>
<dbReference type="EC" id="4.2.1.20" evidence="9"/>